<dbReference type="PANTHER" id="PTHR43798">
    <property type="entry name" value="MONOACYLGLYCEROL LIPASE"/>
    <property type="match status" value="1"/>
</dbReference>
<evidence type="ECO:0000256" key="4">
    <source>
        <dbReference type="ARBA" id="ARBA00023140"/>
    </source>
</evidence>
<evidence type="ECO:0000313" key="6">
    <source>
        <dbReference type="EMBL" id="RAR02295.1"/>
    </source>
</evidence>
<protein>
    <submittedName>
        <fullName evidence="6">Alpha beta-hydrolase</fullName>
    </submittedName>
</protein>
<dbReference type="InterPro" id="IPR050266">
    <property type="entry name" value="AB_hydrolase_sf"/>
</dbReference>
<comment type="caution">
    <text evidence="6">The sequence shown here is derived from an EMBL/GenBank/DDBJ whole genome shotgun (WGS) entry which is preliminary data.</text>
</comment>
<evidence type="ECO:0000256" key="1">
    <source>
        <dbReference type="ARBA" id="ARBA00004275"/>
    </source>
</evidence>
<keyword evidence="7" id="KW-1185">Reference proteome</keyword>
<dbReference type="InterPro" id="IPR029058">
    <property type="entry name" value="AB_hydrolase_fold"/>
</dbReference>
<organism evidence="6 7">
    <name type="scientific">Stemphylium lycopersici</name>
    <name type="common">Tomato gray leaf spot disease fungus</name>
    <name type="synonym">Thyrospora lycopersici</name>
    <dbReference type="NCBI Taxonomy" id="183478"/>
    <lineage>
        <taxon>Eukaryota</taxon>
        <taxon>Fungi</taxon>
        <taxon>Dikarya</taxon>
        <taxon>Ascomycota</taxon>
        <taxon>Pezizomycotina</taxon>
        <taxon>Dothideomycetes</taxon>
        <taxon>Pleosporomycetidae</taxon>
        <taxon>Pleosporales</taxon>
        <taxon>Pleosporineae</taxon>
        <taxon>Pleosporaceae</taxon>
        <taxon>Stemphylium</taxon>
    </lineage>
</organism>
<dbReference type="GO" id="GO:0016787">
    <property type="term" value="F:hydrolase activity"/>
    <property type="evidence" value="ECO:0007669"/>
    <property type="project" value="UniProtKB-KW"/>
</dbReference>
<dbReference type="STRING" id="183478.A0A364MTN1"/>
<evidence type="ECO:0000256" key="2">
    <source>
        <dbReference type="ARBA" id="ARBA00005668"/>
    </source>
</evidence>
<dbReference type="SUPFAM" id="SSF53474">
    <property type="entry name" value="alpha/beta-Hydrolases"/>
    <property type="match status" value="1"/>
</dbReference>
<evidence type="ECO:0000256" key="3">
    <source>
        <dbReference type="ARBA" id="ARBA00023026"/>
    </source>
</evidence>
<dbReference type="InterPro" id="IPR000073">
    <property type="entry name" value="AB_hydrolase_1"/>
</dbReference>
<sequence length="273" mass="29306">MPSLPVPGAVLHYETFGINNKPLFVFIPGADGRGSVFHHAAALLSAHYTVVCWDRRGYSQSHLLGAQDLAHKLQTDADDAHRLIQALCPHTGAIVFGTSSGAIVAQQLLATHPQSVARLVAHEPPAFSVLPEEFRGKATGLVEHIYATYRAQGPEQAMDVFASGLSDGPDAELMRRCMDAKRGGEIRANCLFWFEFELRQYTGAVVDMDGLRASQEKIVLVAGEESGDGPGVGPMKVVAGVLGKEIQRLPGGHLGYVNVTEKFVEGLLEVLGV</sequence>
<dbReference type="EMBL" id="QGDH01000220">
    <property type="protein sequence ID" value="RAR02295.1"/>
    <property type="molecule type" value="Genomic_DNA"/>
</dbReference>
<comment type="subcellular location">
    <subcellularLocation>
        <location evidence="1">Peroxisome</location>
    </subcellularLocation>
</comment>
<keyword evidence="6" id="KW-0378">Hydrolase</keyword>
<gene>
    <name evidence="6" type="ORF">DDE83_008616</name>
</gene>
<dbReference type="GO" id="GO:0005777">
    <property type="term" value="C:peroxisome"/>
    <property type="evidence" value="ECO:0007669"/>
    <property type="project" value="UniProtKB-SubCell"/>
</dbReference>
<evidence type="ECO:0000259" key="5">
    <source>
        <dbReference type="Pfam" id="PF00561"/>
    </source>
</evidence>
<name>A0A364MTN1_STELY</name>
<dbReference type="Pfam" id="PF00561">
    <property type="entry name" value="Abhydrolase_1"/>
    <property type="match status" value="1"/>
</dbReference>
<comment type="similarity">
    <text evidence="2">Belongs to the AB hydrolase superfamily. AKT2 hydrolase family.</text>
</comment>
<dbReference type="Proteomes" id="UP000249619">
    <property type="component" value="Unassembled WGS sequence"/>
</dbReference>
<reference evidence="7" key="1">
    <citation type="submission" date="2018-05" db="EMBL/GenBank/DDBJ databases">
        <title>Draft genome sequence of Stemphylium lycopersici strain CIDEFI 213.</title>
        <authorList>
            <person name="Medina R."/>
            <person name="Franco M.E.E."/>
            <person name="Lucentini C.G."/>
            <person name="Saparrat M.C.N."/>
            <person name="Balatti P.A."/>
        </authorList>
    </citation>
    <scope>NUCLEOTIDE SEQUENCE [LARGE SCALE GENOMIC DNA]</scope>
    <source>
        <strain evidence="7">CIDEFI 213</strain>
    </source>
</reference>
<keyword evidence="3" id="KW-0843">Virulence</keyword>
<feature type="domain" description="AB hydrolase-1" evidence="5">
    <location>
        <begin position="22"/>
        <end position="128"/>
    </location>
</feature>
<dbReference type="PANTHER" id="PTHR43798:SF33">
    <property type="entry name" value="HYDROLASE, PUTATIVE (AFU_ORTHOLOGUE AFUA_2G14860)-RELATED"/>
    <property type="match status" value="1"/>
</dbReference>
<dbReference type="Gene3D" id="3.40.50.1820">
    <property type="entry name" value="alpha/beta hydrolase"/>
    <property type="match status" value="1"/>
</dbReference>
<proteinExistence type="inferred from homology"/>
<dbReference type="AlphaFoldDB" id="A0A364MTN1"/>
<dbReference type="GO" id="GO:0016020">
    <property type="term" value="C:membrane"/>
    <property type="evidence" value="ECO:0007669"/>
    <property type="project" value="TreeGrafter"/>
</dbReference>
<evidence type="ECO:0000313" key="7">
    <source>
        <dbReference type="Proteomes" id="UP000249619"/>
    </source>
</evidence>
<accession>A0A364MTN1</accession>
<keyword evidence="4" id="KW-0576">Peroxisome</keyword>